<dbReference type="Gene3D" id="1.10.287.80">
    <property type="entry name" value="ATP synthase, gamma subunit, helix hairpin domain"/>
    <property type="match status" value="1"/>
</dbReference>
<dbReference type="InterPro" id="IPR000131">
    <property type="entry name" value="ATP_synth_F1_gsu"/>
</dbReference>
<evidence type="ECO:0000313" key="12">
    <source>
        <dbReference type="Proteomes" id="UP001320609"/>
    </source>
</evidence>
<evidence type="ECO:0000256" key="1">
    <source>
        <dbReference type="ARBA" id="ARBA00003456"/>
    </source>
</evidence>
<comment type="subcellular location">
    <subcellularLocation>
        <location evidence="2">Membrane</location>
        <topology evidence="2">Peripheral membrane protein</topology>
    </subcellularLocation>
</comment>
<dbReference type="PRINTS" id="PR00126">
    <property type="entry name" value="ATPASEGAMMA"/>
</dbReference>
<dbReference type="InterPro" id="IPR035968">
    <property type="entry name" value="ATP_synth_F1_ATPase_gsu"/>
</dbReference>
<dbReference type="Proteomes" id="UP001320609">
    <property type="component" value="Unassembled WGS sequence"/>
</dbReference>
<keyword evidence="12" id="KW-1185">Reference proteome</keyword>
<evidence type="ECO:0000256" key="9">
    <source>
        <dbReference type="ARBA" id="ARBA00023310"/>
    </source>
</evidence>
<reference evidence="11 12" key="1">
    <citation type="submission" date="2022-03" db="EMBL/GenBank/DDBJ databases">
        <title>Genomic signatures underlying metal tolerance in selected Arctic bacterial isolates.</title>
        <authorList>
            <person name="Thomas F.A."/>
            <person name="Venkatachalam S."/>
            <person name="Krishnan K.P."/>
        </authorList>
    </citation>
    <scope>NUCLEOTIDE SEQUENCE [LARGE SCALE GENOMIC DNA]</scope>
    <source>
        <strain evidence="11 12">HM116</strain>
    </source>
</reference>
<dbReference type="Gene3D" id="3.40.1380.10">
    <property type="match status" value="1"/>
</dbReference>
<keyword evidence="6" id="KW-0406">Ion transport</keyword>
<organism evidence="11 12">
    <name type="scientific">Vreelandella neptunia</name>
    <dbReference type="NCBI Taxonomy" id="115551"/>
    <lineage>
        <taxon>Bacteria</taxon>
        <taxon>Pseudomonadati</taxon>
        <taxon>Pseudomonadota</taxon>
        <taxon>Gammaproteobacteria</taxon>
        <taxon>Oceanospirillales</taxon>
        <taxon>Halomonadaceae</taxon>
        <taxon>Vreelandella</taxon>
    </lineage>
</organism>
<feature type="region of interest" description="Disordered" evidence="10">
    <location>
        <begin position="62"/>
        <end position="88"/>
    </location>
</feature>
<name>A0ABS9S2Z3_9GAMM</name>
<comment type="similarity">
    <text evidence="3">Belongs to the ATPase gamma chain family.</text>
</comment>
<evidence type="ECO:0000256" key="8">
    <source>
        <dbReference type="ARBA" id="ARBA00023196"/>
    </source>
</evidence>
<evidence type="ECO:0000256" key="2">
    <source>
        <dbReference type="ARBA" id="ARBA00004170"/>
    </source>
</evidence>
<dbReference type="EMBL" id="JAKVTW010000001">
    <property type="protein sequence ID" value="MCH4810409.1"/>
    <property type="molecule type" value="Genomic_DNA"/>
</dbReference>
<keyword evidence="7" id="KW-0472">Membrane</keyword>
<evidence type="ECO:0000256" key="3">
    <source>
        <dbReference type="ARBA" id="ARBA00007681"/>
    </source>
</evidence>
<dbReference type="Pfam" id="PF00231">
    <property type="entry name" value="ATP-synt"/>
    <property type="match status" value="1"/>
</dbReference>
<comment type="function">
    <text evidence="1">Produces ATP from ADP in the presence of a proton gradient across the membrane. The gamma chain is believed to be important in regulating ATPase activity and the flow of protons through the CF(0) complex.</text>
</comment>
<evidence type="ECO:0000313" key="11">
    <source>
        <dbReference type="EMBL" id="MCH4810409.1"/>
    </source>
</evidence>
<accession>A0ABS9S2Z3</accession>
<sequence>MTERLADISARIESVRQLGAVVNAMKGIAASRAHAARKQIEAVDSYAATIAAAISSVLAPPSQQLSQSPSQSSPQSVSQVPSLEEKTTASQDKRGLLVFCAEQGFAGAFSERVLDCLASTPHHQPLFLIGTRGAPIAAARGLVPRWSSALPAHTLGIPTLADEVTKAIYRDIEQGGLERLDVVFTTWHAGRASVLRQAIFPIDHSLFPPSTGQRILTQLPLDTLIRNLSGDYFHALVCKAALHAFSAENEARMAAMAAAGSQIAQELDVFQATLRRVRQESITAEIIELGTGVATTQGA</sequence>
<keyword evidence="4" id="KW-0813">Transport</keyword>
<evidence type="ECO:0000256" key="6">
    <source>
        <dbReference type="ARBA" id="ARBA00023065"/>
    </source>
</evidence>
<keyword evidence="8" id="KW-0139">CF(1)</keyword>
<dbReference type="RefSeq" id="WP_240716688.1">
    <property type="nucleotide sequence ID" value="NZ_JAKVTW010000001.1"/>
</dbReference>
<evidence type="ECO:0000256" key="7">
    <source>
        <dbReference type="ARBA" id="ARBA00023136"/>
    </source>
</evidence>
<comment type="caution">
    <text evidence="11">The sequence shown here is derived from an EMBL/GenBank/DDBJ whole genome shotgun (WGS) entry which is preliminary data.</text>
</comment>
<keyword evidence="5" id="KW-0375">Hydrogen ion transport</keyword>
<evidence type="ECO:0000256" key="5">
    <source>
        <dbReference type="ARBA" id="ARBA00022781"/>
    </source>
</evidence>
<gene>
    <name evidence="11" type="ORF">MLE19_03600</name>
</gene>
<feature type="compositionally biased region" description="Low complexity" evidence="10">
    <location>
        <begin position="62"/>
        <end position="82"/>
    </location>
</feature>
<evidence type="ECO:0000256" key="4">
    <source>
        <dbReference type="ARBA" id="ARBA00022448"/>
    </source>
</evidence>
<evidence type="ECO:0000256" key="10">
    <source>
        <dbReference type="SAM" id="MobiDB-lite"/>
    </source>
</evidence>
<proteinExistence type="inferred from homology"/>
<protein>
    <submittedName>
        <fullName evidence="11">F0F1 ATP synthase subunit gamma</fullName>
    </submittedName>
</protein>
<dbReference type="SUPFAM" id="SSF52943">
    <property type="entry name" value="ATP synthase (F1-ATPase), gamma subunit"/>
    <property type="match status" value="1"/>
</dbReference>
<keyword evidence="9" id="KW-0066">ATP synthesis</keyword>